<evidence type="ECO:0000256" key="1">
    <source>
        <dbReference type="ARBA" id="ARBA00022795"/>
    </source>
</evidence>
<dbReference type="InterPro" id="IPR007809">
    <property type="entry name" value="FlgN-like"/>
</dbReference>
<evidence type="ECO:0000313" key="2">
    <source>
        <dbReference type="EMBL" id="PCI29782.1"/>
    </source>
</evidence>
<sequence length="162" mass="19070">MQLNNLIENLETQVECHQTLLHLLQQEAELPANCTVKELDTIHRQRDRLVRKVFKQEQTRIQIIKKYSQEKQSSEQLSLQEIIESCDQRWRNSLTELRSHLIELVDKIQTVGHDIAERAVNRMNCITEVQTKIQRAMKRQTTYSKRGVINRPKGAVVMQRAI</sequence>
<protein>
    <recommendedName>
        <fullName evidence="4">Flagellar protein FlgN</fullName>
    </recommendedName>
</protein>
<gene>
    <name evidence="2" type="ORF">COB67_03285</name>
</gene>
<evidence type="ECO:0008006" key="4">
    <source>
        <dbReference type="Google" id="ProtNLM"/>
    </source>
</evidence>
<reference evidence="3" key="1">
    <citation type="submission" date="2017-08" db="EMBL/GenBank/DDBJ databases">
        <title>A dynamic microbial community with high functional redundancy inhabits the cold, oxic subseafloor aquifer.</title>
        <authorList>
            <person name="Tully B.J."/>
            <person name="Wheat C.G."/>
            <person name="Glazer B.T."/>
            <person name="Huber J.A."/>
        </authorList>
    </citation>
    <scope>NUCLEOTIDE SEQUENCE [LARGE SCALE GENOMIC DNA]</scope>
</reference>
<comment type="caution">
    <text evidence="2">The sequence shown here is derived from an EMBL/GenBank/DDBJ whole genome shotgun (WGS) entry which is preliminary data.</text>
</comment>
<dbReference type="Gene3D" id="1.20.58.300">
    <property type="entry name" value="FlgN-like"/>
    <property type="match status" value="1"/>
</dbReference>
<dbReference type="InterPro" id="IPR036679">
    <property type="entry name" value="FlgN-like_sf"/>
</dbReference>
<evidence type="ECO:0000313" key="3">
    <source>
        <dbReference type="Proteomes" id="UP000218113"/>
    </source>
</evidence>
<dbReference type="Pfam" id="PF05130">
    <property type="entry name" value="FlgN"/>
    <property type="match status" value="1"/>
</dbReference>
<dbReference type="SUPFAM" id="SSF140566">
    <property type="entry name" value="FlgN-like"/>
    <property type="match status" value="1"/>
</dbReference>
<organism evidence="2 3">
    <name type="scientific">SAR324 cluster bacterium</name>
    <dbReference type="NCBI Taxonomy" id="2024889"/>
    <lineage>
        <taxon>Bacteria</taxon>
        <taxon>Deltaproteobacteria</taxon>
        <taxon>SAR324 cluster</taxon>
    </lineage>
</organism>
<keyword evidence="1" id="KW-1005">Bacterial flagellum biogenesis</keyword>
<proteinExistence type="predicted"/>
<dbReference type="AlphaFoldDB" id="A0A2A4T8D9"/>
<dbReference type="Proteomes" id="UP000218113">
    <property type="component" value="Unassembled WGS sequence"/>
</dbReference>
<name>A0A2A4T8D9_9DELT</name>
<dbReference type="EMBL" id="NVSR01000010">
    <property type="protein sequence ID" value="PCI29782.1"/>
    <property type="molecule type" value="Genomic_DNA"/>
</dbReference>
<accession>A0A2A4T8D9</accession>
<dbReference type="GO" id="GO:0044780">
    <property type="term" value="P:bacterial-type flagellum assembly"/>
    <property type="evidence" value="ECO:0007669"/>
    <property type="project" value="InterPro"/>
</dbReference>